<evidence type="ECO:0008006" key="3">
    <source>
        <dbReference type="Google" id="ProtNLM"/>
    </source>
</evidence>
<reference evidence="2" key="1">
    <citation type="journal article" date="2015" name="MBio">
        <title>Genome-Resolved Metagenomic Analysis Reveals Roles for Candidate Phyla and Other Microbial Community Members in Biogeochemical Transformations in Oil Reservoirs.</title>
        <authorList>
            <person name="Hu P."/>
            <person name="Tom L."/>
            <person name="Singh A."/>
            <person name="Thomas B.C."/>
            <person name="Baker B.J."/>
            <person name="Piceno Y.M."/>
            <person name="Andersen G.L."/>
            <person name="Banfield J.F."/>
        </authorList>
    </citation>
    <scope>NUCLEOTIDE SEQUENCE [LARGE SCALE GENOMIC DNA]</scope>
</reference>
<name>A0A101IUH6_9EURY</name>
<protein>
    <recommendedName>
        <fullName evidence="3">YkgJ family cysteine cluster protein</fullName>
    </recommendedName>
</protein>
<evidence type="ECO:0000313" key="1">
    <source>
        <dbReference type="EMBL" id="KUL01329.1"/>
    </source>
</evidence>
<proteinExistence type="predicted"/>
<evidence type="ECO:0000313" key="2">
    <source>
        <dbReference type="Proteomes" id="UP000054598"/>
    </source>
</evidence>
<organism evidence="1 2">
    <name type="scientific">Methanoculleus marisnigri</name>
    <dbReference type="NCBI Taxonomy" id="2198"/>
    <lineage>
        <taxon>Archaea</taxon>
        <taxon>Methanobacteriati</taxon>
        <taxon>Methanobacteriota</taxon>
        <taxon>Stenosarchaea group</taxon>
        <taxon>Methanomicrobia</taxon>
        <taxon>Methanomicrobiales</taxon>
        <taxon>Methanomicrobiaceae</taxon>
        <taxon>Methanoculleus</taxon>
    </lineage>
</organism>
<dbReference type="PATRIC" id="fig|2198.3.peg.936"/>
<gene>
    <name evidence="1" type="ORF">XE10_1067</name>
</gene>
<comment type="caution">
    <text evidence="1">The sequence shown here is derived from an EMBL/GenBank/DDBJ whole genome shotgun (WGS) entry which is preliminary data.</text>
</comment>
<sequence length="165" mass="18788">MTAFECTLCGKCCMHAGGELIEIEKRLTSRDYLCRQKIVGGTFRARVEERFLDAFRDTSKNDKHPSWCPFLRGLPGEEGKYVCTVHGSRPLICRSYFCCTMRIFAGDGREVGRVKGRRSLDTEDDALRRCWEESVVPLGTDDDIAWQSEVAMILGRAGYRIDAYE</sequence>
<dbReference type="EMBL" id="LGHE01000110">
    <property type="protein sequence ID" value="KUL01329.1"/>
    <property type="molecule type" value="Genomic_DNA"/>
</dbReference>
<dbReference type="Proteomes" id="UP000054598">
    <property type="component" value="Unassembled WGS sequence"/>
</dbReference>
<dbReference type="AlphaFoldDB" id="A0A101IUH6"/>
<accession>A0A101IUH6</accession>